<organism evidence="2">
    <name type="scientific">Oryza sativa subsp. japonica</name>
    <name type="common">Rice</name>
    <dbReference type="NCBI Taxonomy" id="39947"/>
    <lineage>
        <taxon>Eukaryota</taxon>
        <taxon>Viridiplantae</taxon>
        <taxon>Streptophyta</taxon>
        <taxon>Embryophyta</taxon>
        <taxon>Tracheophyta</taxon>
        <taxon>Spermatophyta</taxon>
        <taxon>Magnoliopsida</taxon>
        <taxon>Liliopsida</taxon>
        <taxon>Poales</taxon>
        <taxon>Poaceae</taxon>
        <taxon>BOP clade</taxon>
        <taxon>Oryzoideae</taxon>
        <taxon>Oryzeae</taxon>
        <taxon>Oryzinae</taxon>
        <taxon>Oryza</taxon>
        <taxon>Oryza sativa</taxon>
    </lineage>
</organism>
<accession>Q10NW7</accession>
<dbReference type="EMBL" id="DP000009">
    <property type="protein sequence ID" value="ABF95039.1"/>
    <property type="molecule type" value="Genomic_DNA"/>
</dbReference>
<feature type="compositionally biased region" description="Gly residues" evidence="1">
    <location>
        <begin position="43"/>
        <end position="56"/>
    </location>
</feature>
<name>Q10NW7_ORYSJ</name>
<reference evidence="2" key="1">
    <citation type="journal article" date="2005" name="Genome Res.">
        <title>Sequence, annotation, and analysis of synteny between rice chromosome 3 and diverged grass species.</title>
        <authorList>
            <consortium name="Rice Chromosome 3 Sequencing Consortium"/>
            <person name="Buell C.R."/>
            <person name="Yuan Q."/>
            <person name="Ouyang S."/>
            <person name="Liu J."/>
            <person name="Zhu W."/>
            <person name="Wang A."/>
            <person name="Maiti R."/>
            <person name="Haas B."/>
            <person name="Wortman J."/>
            <person name="Pertea M."/>
            <person name="Jones K.M."/>
            <person name="Kim M."/>
            <person name="Overton L."/>
            <person name="Tsitrin T."/>
            <person name="Fadrosh D."/>
            <person name="Bera J."/>
            <person name="Weaver B."/>
            <person name="Jin S."/>
            <person name="Johri S."/>
            <person name="Reardon M."/>
            <person name="Webb K."/>
            <person name="Hill J."/>
            <person name="Moffat K."/>
            <person name="Tallon L."/>
            <person name="Van Aken S."/>
            <person name="Lewis M."/>
            <person name="Utterback T."/>
            <person name="Feldblyum T."/>
            <person name="Zismann V."/>
            <person name="Iobst S."/>
            <person name="Hsiao J."/>
            <person name="de Vazeille A.R."/>
            <person name="Salzberg S.L."/>
            <person name="White O."/>
            <person name="Fraser C."/>
            <person name="Yu Y."/>
            <person name="Kim H."/>
            <person name="Rambo T."/>
            <person name="Currie J."/>
            <person name="Collura K."/>
            <person name="Kernodle-Thompson S."/>
            <person name="Wei F."/>
            <person name="Kudrna K."/>
            <person name="Ammiraju J.S."/>
            <person name="Luo M."/>
            <person name="Goicoechea J.L."/>
            <person name="Wing R.A."/>
            <person name="Henry D."/>
            <person name="Oates R."/>
            <person name="Palmer M."/>
            <person name="Pries G."/>
            <person name="Saski C."/>
            <person name="Simmons J."/>
            <person name="Soderlund C."/>
            <person name="Nelson W."/>
            <person name="de la Bastide M."/>
            <person name="Spiegel L."/>
            <person name="Nascimento L."/>
            <person name="Huang E."/>
            <person name="Preston R."/>
            <person name="Zutavern T."/>
            <person name="Palmer L."/>
            <person name="O'Shaughnessy A."/>
            <person name="Dike S."/>
            <person name="McCombie W.R."/>
            <person name="Minx P."/>
            <person name="Cordum H."/>
            <person name="Wilson R."/>
            <person name="Jin W."/>
            <person name="Lee H.R."/>
            <person name="Jiang J."/>
            <person name="Jackson S."/>
        </authorList>
    </citation>
    <scope>NUCLEOTIDE SEQUENCE [LARGE SCALE GENOMIC DNA]</scope>
</reference>
<protein>
    <submittedName>
        <fullName evidence="2">Uncharacterized protein</fullName>
    </submittedName>
</protein>
<reference evidence="2" key="2">
    <citation type="submission" date="2006-06" db="EMBL/GenBank/DDBJ databases">
        <authorList>
            <person name="Buell R."/>
            <person name="Wing R.A."/>
            <person name="McCombie W.A."/>
            <person name="Ouyang S."/>
        </authorList>
    </citation>
    <scope>NUCLEOTIDE SEQUENCE</scope>
</reference>
<feature type="region of interest" description="Disordered" evidence="1">
    <location>
        <begin position="34"/>
        <end position="86"/>
    </location>
</feature>
<sequence>MAAWIWRATNRRLDDQIQQWAPLLPPLYPIPSLPPWKSHGSRRSGGAGSRRGGGRQSGVTAAGATTAREAEGAKQGGGERSSSNPLSAPISTMEVCVLLFLLLEPIAIVFVIFNGHNGGEAGGKRELTRCRPRQGRCQGQRAARRMANVAARAAMVMVRNRKRIKDRGKWRKTEGFKAKKTSQRDSSRTVTTRPKVVGLVRTQRALVQIFMLKDPMFCDRLIKVYVVS</sequence>
<dbReference type="AlphaFoldDB" id="Q10NW7"/>
<feature type="compositionally biased region" description="Low complexity" evidence="1">
    <location>
        <begin position="57"/>
        <end position="67"/>
    </location>
</feature>
<proteinExistence type="predicted"/>
<evidence type="ECO:0000313" key="2">
    <source>
        <dbReference type="EMBL" id="ABF95039.1"/>
    </source>
</evidence>
<gene>
    <name evidence="2" type="ordered locus">LOC_Os03g15070</name>
</gene>
<evidence type="ECO:0000256" key="1">
    <source>
        <dbReference type="SAM" id="MobiDB-lite"/>
    </source>
</evidence>